<dbReference type="SUPFAM" id="SSF53649">
    <property type="entry name" value="Alkaline phosphatase-like"/>
    <property type="match status" value="1"/>
</dbReference>
<dbReference type="GO" id="GO:0004065">
    <property type="term" value="F:arylsulfatase activity"/>
    <property type="evidence" value="ECO:0007669"/>
    <property type="project" value="TreeGrafter"/>
</dbReference>
<dbReference type="EMBL" id="SRLE01000007">
    <property type="protein sequence ID" value="TGD73679.1"/>
    <property type="molecule type" value="Genomic_DNA"/>
</dbReference>
<feature type="domain" description="Sulfatase N-terminal" evidence="3">
    <location>
        <begin position="20"/>
        <end position="333"/>
    </location>
</feature>
<keyword evidence="5" id="KW-1185">Reference proteome</keyword>
<dbReference type="InterPro" id="IPR050738">
    <property type="entry name" value="Sulfatase"/>
</dbReference>
<evidence type="ECO:0000256" key="2">
    <source>
        <dbReference type="ARBA" id="ARBA00022801"/>
    </source>
</evidence>
<keyword evidence="2" id="KW-0378">Hydrolase</keyword>
<dbReference type="InterPro" id="IPR000917">
    <property type="entry name" value="Sulfatase_N"/>
</dbReference>
<dbReference type="Gene3D" id="3.30.1120.10">
    <property type="match status" value="1"/>
</dbReference>
<evidence type="ECO:0000313" key="4">
    <source>
        <dbReference type="EMBL" id="TGD73679.1"/>
    </source>
</evidence>
<evidence type="ECO:0000256" key="1">
    <source>
        <dbReference type="ARBA" id="ARBA00008779"/>
    </source>
</evidence>
<sequence>MLGTTAAQAAKAADSADRLPNIILILSDDIGYADLHSYGHPYAKTPSLDALAAQGTRFTQHYVTGVTCGPSRAGLMGGLFPARISQSVARLGFSGQTTITDLLAERGYTNGHFGKWNLGPSATQVDGTYGIHRVKEIPGIKAGEHGRDDDLFDAAIDFIRENAERPFYVNIWGRSTHRQVRAPQRLIDEFSDLKVDREQFAAPMQKNFDRCLRFGCDLDATMRTYLADVYSLDLNVGRLLAVLDELGLAEHSIVVYSSDNGPAPVEGNKYGEWPTSNTLGYAGVLRGGKHDYYEGGVRVPFIIRWPGHVPAGRVSDDVTSFIDWMPTLAAITGMEALPQPLDGEDVSDIWRGESRERSKPLFWRVNRNASLAAMREGRWKLHYHTRRNRPPRLYDLEADPGETENLAEQHPEVVEAMGVRLQAWVDSLPDNYVRPPRESEQ</sequence>
<dbReference type="PANTHER" id="PTHR42693:SF53">
    <property type="entry name" value="ENDO-4-O-SULFATASE"/>
    <property type="match status" value="1"/>
</dbReference>
<dbReference type="Proteomes" id="UP000298050">
    <property type="component" value="Unassembled WGS sequence"/>
</dbReference>
<name>A0A4Z0M2C9_9GAMM</name>
<organism evidence="4 5">
    <name type="scientific">Mangrovimicrobium sediminis</name>
    <dbReference type="NCBI Taxonomy" id="2562682"/>
    <lineage>
        <taxon>Bacteria</taxon>
        <taxon>Pseudomonadati</taxon>
        <taxon>Pseudomonadota</taxon>
        <taxon>Gammaproteobacteria</taxon>
        <taxon>Cellvibrionales</taxon>
        <taxon>Halieaceae</taxon>
        <taxon>Mangrovimicrobium</taxon>
    </lineage>
</organism>
<protein>
    <submittedName>
        <fullName evidence="4">Cerebroside-sulfatase</fullName>
    </submittedName>
</protein>
<proteinExistence type="inferred from homology"/>
<dbReference type="PANTHER" id="PTHR42693">
    <property type="entry name" value="ARYLSULFATASE FAMILY MEMBER"/>
    <property type="match status" value="1"/>
</dbReference>
<reference evidence="4 5" key="1">
    <citation type="submission" date="2019-04" db="EMBL/GenBank/DDBJ databases">
        <title>Taxonomy of novel Haliea sp. from mangrove soil of West Coast of India.</title>
        <authorList>
            <person name="Verma A."/>
            <person name="Kumar P."/>
            <person name="Krishnamurthi S."/>
        </authorList>
    </citation>
    <scope>NUCLEOTIDE SEQUENCE [LARGE SCALE GENOMIC DNA]</scope>
    <source>
        <strain evidence="4 5">SAOS-164</strain>
    </source>
</reference>
<evidence type="ECO:0000313" key="5">
    <source>
        <dbReference type="Proteomes" id="UP000298050"/>
    </source>
</evidence>
<dbReference type="InterPro" id="IPR017850">
    <property type="entry name" value="Alkaline_phosphatase_core_sf"/>
</dbReference>
<dbReference type="AlphaFoldDB" id="A0A4Z0M2C9"/>
<gene>
    <name evidence="4" type="ORF">E4634_11320</name>
</gene>
<accession>A0A4Z0M2C9</accession>
<dbReference type="Gene3D" id="3.40.720.10">
    <property type="entry name" value="Alkaline Phosphatase, subunit A"/>
    <property type="match status" value="1"/>
</dbReference>
<evidence type="ECO:0000259" key="3">
    <source>
        <dbReference type="Pfam" id="PF00884"/>
    </source>
</evidence>
<dbReference type="Pfam" id="PF00884">
    <property type="entry name" value="Sulfatase"/>
    <property type="match status" value="1"/>
</dbReference>
<dbReference type="OrthoDB" id="974590at2"/>
<comment type="caution">
    <text evidence="4">The sequence shown here is derived from an EMBL/GenBank/DDBJ whole genome shotgun (WGS) entry which is preliminary data.</text>
</comment>
<comment type="similarity">
    <text evidence="1">Belongs to the sulfatase family.</text>
</comment>